<reference evidence="2" key="1">
    <citation type="submission" date="2008-07" db="EMBL/GenBank/DDBJ databases">
        <title>Annotation of Ajellomyces capsulatus strain H88.</title>
        <authorList>
            <person name="Champion M."/>
            <person name="Cuomo C."/>
            <person name="Ma L.-J."/>
            <person name="Henn M.R."/>
            <person name="Sil A."/>
            <person name="Goldman B."/>
            <person name="Young S.K."/>
            <person name="Kodira C.D."/>
            <person name="Zeng Q."/>
            <person name="Koehrsen M."/>
            <person name="Alvarado L."/>
            <person name="Berlin A."/>
            <person name="Borenstein D."/>
            <person name="Chen Z."/>
            <person name="Engels R."/>
            <person name="Freedman E."/>
            <person name="Gellesch M."/>
            <person name="Goldberg J."/>
            <person name="Griggs A."/>
            <person name="Gujja S."/>
            <person name="Heiman D."/>
            <person name="Hepburn T."/>
            <person name="Howarth C."/>
            <person name="Jen D."/>
            <person name="Larson L."/>
            <person name="Lewis B."/>
            <person name="Mehta T."/>
            <person name="Park D."/>
            <person name="Pearson M."/>
            <person name="Roberts A."/>
            <person name="Saif S."/>
            <person name="Shea T."/>
            <person name="Shenoy N."/>
            <person name="Sisk P."/>
            <person name="Stolte C."/>
            <person name="Sykes S."/>
            <person name="Walk T."/>
            <person name="White J."/>
            <person name="Yandava C."/>
            <person name="Klein B."/>
            <person name="McEwen J.G."/>
            <person name="Puccia R."/>
            <person name="Goldman G.H."/>
            <person name="Felipe M.S."/>
            <person name="Nino-Vega G."/>
            <person name="San-Blas G."/>
            <person name="Taylor J."/>
            <person name="Mendoza L."/>
            <person name="Galagan J."/>
            <person name="Nusbaum C."/>
            <person name="Birren B."/>
        </authorList>
    </citation>
    <scope>NUCLEOTIDE SEQUENCE [LARGE SCALE GENOMIC DNA]</scope>
    <source>
        <strain evidence="2">H88</strain>
    </source>
</reference>
<accession>F0UGE5</accession>
<dbReference type="Proteomes" id="UP000008142">
    <property type="component" value="Unassembled WGS sequence"/>
</dbReference>
<organism evidence="2">
    <name type="scientific">Ajellomyces capsulatus (strain H88)</name>
    <name type="common">Darling's disease fungus</name>
    <name type="synonym">Histoplasma capsulatum</name>
    <dbReference type="NCBI Taxonomy" id="544711"/>
    <lineage>
        <taxon>Eukaryota</taxon>
        <taxon>Fungi</taxon>
        <taxon>Dikarya</taxon>
        <taxon>Ascomycota</taxon>
        <taxon>Pezizomycotina</taxon>
        <taxon>Eurotiomycetes</taxon>
        <taxon>Eurotiomycetidae</taxon>
        <taxon>Onygenales</taxon>
        <taxon>Ajellomycetaceae</taxon>
        <taxon>Histoplasma</taxon>
    </lineage>
</organism>
<protein>
    <submittedName>
        <fullName evidence="1">Predicted protein</fullName>
    </submittedName>
</protein>
<dbReference type="HOGENOM" id="CLU_839275_0_0_1"/>
<name>F0UGE5_AJEC8</name>
<gene>
    <name evidence="1" type="ORF">HCEG_03513</name>
</gene>
<dbReference type="EMBL" id="DS990638">
    <property type="protein sequence ID" value="EGC44298.1"/>
    <property type="molecule type" value="Genomic_DNA"/>
</dbReference>
<evidence type="ECO:0000313" key="1">
    <source>
        <dbReference type="EMBL" id="EGC44298.1"/>
    </source>
</evidence>
<proteinExistence type="predicted"/>
<sequence>MVPYGDIGEIEFQAKEFELKPNTTYLMKTAKSSKDGTTEVETLRGLPILVGPDTVNRQKLDKWFENLPNNHKLIEQLPNTCFTPDSQRWMARILRDVLLHWQQSKEEALTQGFKLIVLSFLFQIRISISELSIKNLRCLEMHNVEPPFSSPLATLAVKGMLSDRFEIMSDDILERLSQSLQSEQHDTALCLLILLAIIIAGMQIAVADNYLRDENGSDARLWDELEELENIANDLIIPSHRRCETSGVGMTRKLVENLKSACSESLITHLQDSTDDFIAERPSQLYDMNVHDIPKENMAFVNESRLLSKLLDPLLSFRHEEQAEEAEKEGE</sequence>
<dbReference type="AlphaFoldDB" id="F0UGE5"/>
<dbReference type="VEuPathDB" id="FungiDB:I7I53_02858"/>
<evidence type="ECO:0000313" key="2">
    <source>
        <dbReference type="Proteomes" id="UP000008142"/>
    </source>
</evidence>